<reference evidence="1" key="1">
    <citation type="submission" date="2018-05" db="EMBL/GenBank/DDBJ databases">
        <authorList>
            <person name="Lanie J.A."/>
            <person name="Ng W.-L."/>
            <person name="Kazmierczak K.M."/>
            <person name="Andrzejewski T.M."/>
            <person name="Davidsen T.M."/>
            <person name="Wayne K.J."/>
            <person name="Tettelin H."/>
            <person name="Glass J.I."/>
            <person name="Rusch D."/>
            <person name="Podicherti R."/>
            <person name="Tsui H.-C.T."/>
            <person name="Winkler M.E."/>
        </authorList>
    </citation>
    <scope>NUCLEOTIDE SEQUENCE</scope>
</reference>
<dbReference type="EMBL" id="UINC01133771">
    <property type="protein sequence ID" value="SVD16897.1"/>
    <property type="molecule type" value="Genomic_DNA"/>
</dbReference>
<sequence>MSMESEIELKPLLRDFQRKKLYKFEESVLEKHPLNQVLTLEECTTLARKHNPSVLVKDGRGRRHAGASFEDNLITL</sequence>
<evidence type="ECO:0000313" key="1">
    <source>
        <dbReference type="EMBL" id="SVD16897.1"/>
    </source>
</evidence>
<proteinExistence type="predicted"/>
<feature type="non-terminal residue" evidence="1">
    <location>
        <position position="76"/>
    </location>
</feature>
<name>A0A382T5Y4_9ZZZZ</name>
<protein>
    <submittedName>
        <fullName evidence="1">Uncharacterized protein</fullName>
    </submittedName>
</protein>
<dbReference type="AlphaFoldDB" id="A0A382T5Y4"/>
<gene>
    <name evidence="1" type="ORF">METZ01_LOCUS369751</name>
</gene>
<accession>A0A382T5Y4</accession>
<organism evidence="1">
    <name type="scientific">marine metagenome</name>
    <dbReference type="NCBI Taxonomy" id="408172"/>
    <lineage>
        <taxon>unclassified sequences</taxon>
        <taxon>metagenomes</taxon>
        <taxon>ecological metagenomes</taxon>
    </lineage>
</organism>